<evidence type="ECO:0000313" key="8">
    <source>
        <dbReference type="Proteomes" id="UP000284434"/>
    </source>
</evidence>
<dbReference type="Gene3D" id="3.80.30.20">
    <property type="entry name" value="tm_1862 like domain"/>
    <property type="match status" value="1"/>
</dbReference>
<keyword evidence="4" id="KW-0408">Iron</keyword>
<dbReference type="SFLD" id="SFLDS00029">
    <property type="entry name" value="Radical_SAM"/>
    <property type="match status" value="1"/>
</dbReference>
<dbReference type="Proteomes" id="UP000284434">
    <property type="component" value="Unassembled WGS sequence"/>
</dbReference>
<evidence type="ECO:0000313" key="7">
    <source>
        <dbReference type="EMBL" id="RGY05031.1"/>
    </source>
</evidence>
<dbReference type="SMART" id="SM00729">
    <property type="entry name" value="Elp3"/>
    <property type="match status" value="1"/>
</dbReference>
<evidence type="ECO:0000256" key="5">
    <source>
        <dbReference type="ARBA" id="ARBA00023014"/>
    </source>
</evidence>
<dbReference type="RefSeq" id="WP_118104430.1">
    <property type="nucleotide sequence ID" value="NZ_QSCO01000020.1"/>
</dbReference>
<dbReference type="SUPFAM" id="SSF102114">
    <property type="entry name" value="Radical SAM enzymes"/>
    <property type="match status" value="1"/>
</dbReference>
<evidence type="ECO:0000256" key="1">
    <source>
        <dbReference type="ARBA" id="ARBA00001966"/>
    </source>
</evidence>
<comment type="caution">
    <text evidence="7">The sequence shown here is derived from an EMBL/GenBank/DDBJ whole genome shotgun (WGS) entry which is preliminary data.</text>
</comment>
<dbReference type="GO" id="GO:0046872">
    <property type="term" value="F:metal ion binding"/>
    <property type="evidence" value="ECO:0007669"/>
    <property type="project" value="UniProtKB-KW"/>
</dbReference>
<gene>
    <name evidence="7" type="ORF">DXA53_13795</name>
</gene>
<evidence type="ECO:0000256" key="4">
    <source>
        <dbReference type="ARBA" id="ARBA00023004"/>
    </source>
</evidence>
<dbReference type="PANTHER" id="PTHR43409:SF16">
    <property type="entry name" value="SLR0320 PROTEIN"/>
    <property type="match status" value="1"/>
</dbReference>
<evidence type="ECO:0000259" key="6">
    <source>
        <dbReference type="PROSITE" id="PS51918"/>
    </source>
</evidence>
<protein>
    <submittedName>
        <fullName evidence="7">Radical SAM protein</fullName>
    </submittedName>
</protein>
<organism evidence="7 8">
    <name type="scientific">Odoribacter splanchnicus</name>
    <dbReference type="NCBI Taxonomy" id="28118"/>
    <lineage>
        <taxon>Bacteria</taxon>
        <taxon>Pseudomonadati</taxon>
        <taxon>Bacteroidota</taxon>
        <taxon>Bacteroidia</taxon>
        <taxon>Bacteroidales</taxon>
        <taxon>Odoribacteraceae</taxon>
        <taxon>Odoribacter</taxon>
    </lineage>
</organism>
<dbReference type="CDD" id="cd01335">
    <property type="entry name" value="Radical_SAM"/>
    <property type="match status" value="1"/>
</dbReference>
<name>A0A413I9N5_9BACT</name>
<dbReference type="InterPro" id="IPR023404">
    <property type="entry name" value="rSAM_horseshoe"/>
</dbReference>
<dbReference type="SFLD" id="SFLDG01123">
    <property type="entry name" value="methyltransferase_(Class_B)"/>
    <property type="match status" value="1"/>
</dbReference>
<feature type="domain" description="Radical SAM core" evidence="6">
    <location>
        <begin position="250"/>
        <end position="485"/>
    </location>
</feature>
<accession>A0A413I9N5</accession>
<keyword evidence="5" id="KW-0411">Iron-sulfur</keyword>
<reference evidence="7 8" key="1">
    <citation type="submission" date="2018-08" db="EMBL/GenBank/DDBJ databases">
        <title>A genome reference for cultivated species of the human gut microbiota.</title>
        <authorList>
            <person name="Zou Y."/>
            <person name="Xue W."/>
            <person name="Luo G."/>
        </authorList>
    </citation>
    <scope>NUCLEOTIDE SEQUENCE [LARGE SCALE GENOMIC DNA]</scope>
    <source>
        <strain evidence="7 8">OF03-11</strain>
    </source>
</reference>
<dbReference type="GO" id="GO:0003824">
    <property type="term" value="F:catalytic activity"/>
    <property type="evidence" value="ECO:0007669"/>
    <property type="project" value="InterPro"/>
</dbReference>
<dbReference type="PROSITE" id="PS51918">
    <property type="entry name" value="RADICAL_SAM"/>
    <property type="match status" value="1"/>
</dbReference>
<sequence>MIALILAPSKGKAPYPPLAICALKAWLKKYGYSSTAIDLNRYYVINHQELLFNINKHFGLPSTHLDSGSEESIYNLGTIYNFELLLKFMYNVEYEDNTLTEDELVFYKCLNSQLEIEAHRLLDAGYNCIGFSTFVSNVCFSLLLGQKIKQIDPKVKVFYGGSSTAYEPIRDFMIQSRIADYVIVGEGENGVLRLIGDIERNKANYSTIYSENIAPKLLGENEIVAPIVKNLDELPFPDFSDLDMDSYTLEYNRKYRFASLATSRGCVNRCAYCSETQYWRRFRQRSVSRVIEEIEYLYNTYRCRIFFFCDSLINGNVLWLKDFCTHLIDKKLNIQWLSYVTLNNVNSDLLQLMYDSGCVALTFGIEHVNTNVLDSVNKKSSIGNAKSRLLECINSGIFPIANIIYSLPQETPEAFMELLAFTCDPEINSKVLFTFRSYEIRVGSETTSKLMETTDAFPNHQINMPHSVMTFKETILKLATYWNPDKQYIKTCKDKHAIITSFYGKNNESYLKSISNARKYNIPSILRRTIKLDSVPTIKACCYEFNTNFQLFILSQIDGVHTVADIIEAAKK</sequence>
<dbReference type="Gene3D" id="3.40.50.280">
    <property type="entry name" value="Cobalamin-binding domain"/>
    <property type="match status" value="1"/>
</dbReference>
<evidence type="ECO:0000256" key="2">
    <source>
        <dbReference type="ARBA" id="ARBA00022691"/>
    </source>
</evidence>
<dbReference type="EMBL" id="QSCO01000020">
    <property type="protein sequence ID" value="RGY05031.1"/>
    <property type="molecule type" value="Genomic_DNA"/>
</dbReference>
<dbReference type="AlphaFoldDB" id="A0A413I9N5"/>
<dbReference type="SFLD" id="SFLDG01082">
    <property type="entry name" value="B12-binding_domain_containing"/>
    <property type="match status" value="1"/>
</dbReference>
<dbReference type="GO" id="GO:0005829">
    <property type="term" value="C:cytosol"/>
    <property type="evidence" value="ECO:0007669"/>
    <property type="project" value="TreeGrafter"/>
</dbReference>
<dbReference type="InterPro" id="IPR006638">
    <property type="entry name" value="Elp3/MiaA/NifB-like_rSAM"/>
</dbReference>
<dbReference type="GO" id="GO:0051539">
    <property type="term" value="F:4 iron, 4 sulfur cluster binding"/>
    <property type="evidence" value="ECO:0007669"/>
    <property type="project" value="UniProtKB-KW"/>
</dbReference>
<keyword evidence="2" id="KW-0949">S-adenosyl-L-methionine</keyword>
<dbReference type="InterPro" id="IPR058240">
    <property type="entry name" value="rSAM_sf"/>
</dbReference>
<dbReference type="Pfam" id="PF04055">
    <property type="entry name" value="Radical_SAM"/>
    <property type="match status" value="1"/>
</dbReference>
<comment type="cofactor">
    <cofactor evidence="1">
        <name>[4Fe-4S] cluster</name>
        <dbReference type="ChEBI" id="CHEBI:49883"/>
    </cofactor>
</comment>
<dbReference type="InterPro" id="IPR051198">
    <property type="entry name" value="BchE-like"/>
</dbReference>
<dbReference type="PANTHER" id="PTHR43409">
    <property type="entry name" value="ANAEROBIC MAGNESIUM-PROTOPORPHYRIN IX MONOMETHYL ESTER CYCLASE-RELATED"/>
    <property type="match status" value="1"/>
</dbReference>
<evidence type="ECO:0000256" key="3">
    <source>
        <dbReference type="ARBA" id="ARBA00022723"/>
    </source>
</evidence>
<proteinExistence type="predicted"/>
<keyword evidence="3" id="KW-0479">Metal-binding</keyword>
<dbReference type="InterPro" id="IPR034466">
    <property type="entry name" value="Methyltransferase_Class_B"/>
</dbReference>
<dbReference type="InterPro" id="IPR007197">
    <property type="entry name" value="rSAM"/>
</dbReference>